<dbReference type="PROSITE" id="PS00191">
    <property type="entry name" value="CYTOCHROME_B5_1"/>
    <property type="match status" value="1"/>
</dbReference>
<gene>
    <name evidence="10" type="ORF">ACHAWO_013554</name>
</gene>
<protein>
    <recommendedName>
        <fullName evidence="9">Cytochrome b5 heme-binding domain-containing protein</fullName>
    </recommendedName>
</protein>
<feature type="transmembrane region" description="Helical" evidence="8">
    <location>
        <begin position="107"/>
        <end position="131"/>
    </location>
</feature>
<evidence type="ECO:0000256" key="5">
    <source>
        <dbReference type="ARBA" id="ARBA00023004"/>
    </source>
</evidence>
<dbReference type="GO" id="GO:0046872">
    <property type="term" value="F:metal ion binding"/>
    <property type="evidence" value="ECO:0007669"/>
    <property type="project" value="UniProtKB-UniRule"/>
</dbReference>
<dbReference type="Pfam" id="PF00173">
    <property type="entry name" value="Cyt-b5"/>
    <property type="match status" value="1"/>
</dbReference>
<dbReference type="Gene3D" id="3.10.120.10">
    <property type="entry name" value="Cytochrome b5-like heme/steroid binding domain"/>
    <property type="match status" value="1"/>
</dbReference>
<keyword evidence="3 8" id="KW-0812">Transmembrane</keyword>
<name>A0ABD3PRJ8_9STRA</name>
<feature type="domain" description="Cytochrome b5 heme-binding" evidence="9">
    <location>
        <begin position="7"/>
        <end position="89"/>
    </location>
</feature>
<keyword evidence="5 8" id="KW-0408">Iron</keyword>
<dbReference type="SUPFAM" id="SSF55856">
    <property type="entry name" value="Cytochrome b5-like heme/steroid binding domain"/>
    <property type="match status" value="1"/>
</dbReference>
<evidence type="ECO:0000256" key="6">
    <source>
        <dbReference type="ARBA" id="ARBA00023136"/>
    </source>
</evidence>
<evidence type="ECO:0000313" key="10">
    <source>
        <dbReference type="EMBL" id="KAL3790735.1"/>
    </source>
</evidence>
<dbReference type="InterPro" id="IPR036400">
    <property type="entry name" value="Cyt_B5-like_heme/steroid_sf"/>
</dbReference>
<dbReference type="PANTHER" id="PTHR19359">
    <property type="entry name" value="CYTOCHROME B5"/>
    <property type="match status" value="1"/>
</dbReference>
<evidence type="ECO:0000256" key="4">
    <source>
        <dbReference type="ARBA" id="ARBA00022723"/>
    </source>
</evidence>
<reference evidence="10 11" key="1">
    <citation type="submission" date="2024-10" db="EMBL/GenBank/DDBJ databases">
        <title>Updated reference genomes for cyclostephanoid diatoms.</title>
        <authorList>
            <person name="Roberts W.R."/>
            <person name="Alverson A.J."/>
        </authorList>
    </citation>
    <scope>NUCLEOTIDE SEQUENCE [LARGE SCALE GENOMIC DNA]</scope>
    <source>
        <strain evidence="10 11">AJA010-31</strain>
    </source>
</reference>
<keyword evidence="11" id="KW-1185">Reference proteome</keyword>
<dbReference type="InterPro" id="IPR018506">
    <property type="entry name" value="Cyt_B5_heme-BS"/>
</dbReference>
<sequence length="137" mass="14764">MAPQTPEKEYTLEEVEKHNTASDCWVIIGNANTGGPKVYDVSSYLDDHPGGAEVILDVSGKDADEFFEDIGHSNDAREELAKHCIGVLKLSDAEIEKRRLEAEKRKAGAGGGGIGPVAAIVALAAIGYFYYKQNIRA</sequence>
<keyword evidence="6 8" id="KW-0472">Membrane</keyword>
<dbReference type="EMBL" id="JALLPJ020000487">
    <property type="protein sequence ID" value="KAL3790735.1"/>
    <property type="molecule type" value="Genomic_DNA"/>
</dbReference>
<dbReference type="PRINTS" id="PR00363">
    <property type="entry name" value="CYTOCHROMEB5"/>
</dbReference>
<keyword evidence="4 8" id="KW-0479">Metal-binding</keyword>
<dbReference type="InterPro" id="IPR001199">
    <property type="entry name" value="Cyt_B5-like_heme/steroid-bd"/>
</dbReference>
<dbReference type="AlphaFoldDB" id="A0ABD3PRJ8"/>
<dbReference type="PROSITE" id="PS50255">
    <property type="entry name" value="CYTOCHROME_B5_2"/>
    <property type="match status" value="1"/>
</dbReference>
<keyword evidence="2 8" id="KW-0349">Heme</keyword>
<comment type="subcellular location">
    <subcellularLocation>
        <location evidence="1">Membrane</location>
    </subcellularLocation>
</comment>
<evidence type="ECO:0000256" key="8">
    <source>
        <dbReference type="RuleBase" id="RU362121"/>
    </source>
</evidence>
<evidence type="ECO:0000256" key="2">
    <source>
        <dbReference type="ARBA" id="ARBA00022617"/>
    </source>
</evidence>
<evidence type="ECO:0000256" key="1">
    <source>
        <dbReference type="ARBA" id="ARBA00004370"/>
    </source>
</evidence>
<comment type="similarity">
    <text evidence="7 8">Belongs to the cytochrome b5 family.</text>
</comment>
<dbReference type="InterPro" id="IPR050668">
    <property type="entry name" value="Cytochrome_b5"/>
</dbReference>
<comment type="caution">
    <text evidence="10">The sequence shown here is derived from an EMBL/GenBank/DDBJ whole genome shotgun (WGS) entry which is preliminary data.</text>
</comment>
<dbReference type="GO" id="GO:0020037">
    <property type="term" value="F:heme binding"/>
    <property type="evidence" value="ECO:0007669"/>
    <property type="project" value="UniProtKB-UniRule"/>
</dbReference>
<dbReference type="Proteomes" id="UP001530400">
    <property type="component" value="Unassembled WGS sequence"/>
</dbReference>
<dbReference type="FunFam" id="3.10.120.10:FF:000002">
    <property type="entry name" value="Cytochrome b5 type B"/>
    <property type="match status" value="1"/>
</dbReference>
<accession>A0ABD3PRJ8</accession>
<organism evidence="10 11">
    <name type="scientific">Cyclotella atomus</name>
    <dbReference type="NCBI Taxonomy" id="382360"/>
    <lineage>
        <taxon>Eukaryota</taxon>
        <taxon>Sar</taxon>
        <taxon>Stramenopiles</taxon>
        <taxon>Ochrophyta</taxon>
        <taxon>Bacillariophyta</taxon>
        <taxon>Coscinodiscophyceae</taxon>
        <taxon>Thalassiosirophycidae</taxon>
        <taxon>Stephanodiscales</taxon>
        <taxon>Stephanodiscaceae</taxon>
        <taxon>Cyclotella</taxon>
    </lineage>
</organism>
<evidence type="ECO:0000256" key="7">
    <source>
        <dbReference type="ARBA" id="ARBA00038168"/>
    </source>
</evidence>
<evidence type="ECO:0000259" key="9">
    <source>
        <dbReference type="PROSITE" id="PS50255"/>
    </source>
</evidence>
<keyword evidence="8" id="KW-1133">Transmembrane helix</keyword>
<proteinExistence type="inferred from homology"/>
<evidence type="ECO:0000256" key="3">
    <source>
        <dbReference type="ARBA" id="ARBA00022692"/>
    </source>
</evidence>
<evidence type="ECO:0000313" key="11">
    <source>
        <dbReference type="Proteomes" id="UP001530400"/>
    </source>
</evidence>
<dbReference type="SMART" id="SM01117">
    <property type="entry name" value="Cyt-b5"/>
    <property type="match status" value="1"/>
</dbReference>
<dbReference type="PANTHER" id="PTHR19359:SF14">
    <property type="entry name" value="CYTOCHROME B5 A"/>
    <property type="match status" value="1"/>
</dbReference>
<dbReference type="GO" id="GO:0016020">
    <property type="term" value="C:membrane"/>
    <property type="evidence" value="ECO:0007669"/>
    <property type="project" value="UniProtKB-SubCell"/>
</dbReference>